<comment type="caution">
    <text evidence="3">The sequence shown here is derived from an EMBL/GenBank/DDBJ whole genome shotgun (WGS) entry which is preliminary data.</text>
</comment>
<organism evidence="3 4">
    <name type="scientific">Fusarium oligoseptatum</name>
    <dbReference type="NCBI Taxonomy" id="2604345"/>
    <lineage>
        <taxon>Eukaryota</taxon>
        <taxon>Fungi</taxon>
        <taxon>Dikarya</taxon>
        <taxon>Ascomycota</taxon>
        <taxon>Pezizomycotina</taxon>
        <taxon>Sordariomycetes</taxon>
        <taxon>Hypocreomycetidae</taxon>
        <taxon>Hypocreales</taxon>
        <taxon>Nectriaceae</taxon>
        <taxon>Fusarium</taxon>
        <taxon>Fusarium solani species complex</taxon>
    </lineage>
</organism>
<sequence>MAYLMQTVSDLASQCLCIFDDCLTREVLSQGQWVENRRADFNLWVDGVGAMSRKGPSLDTRFEPFGQEMRLIKRLLARLHTYLIECLETREIRPLNEAKRCVDSIIDDLALVAAVVRQTGRKSRLIKTDRSFDATGMEDLKAHLECMIHIGQCLPDQNQPTWWETEINGTLTPLQHRLVDANLRRRHRFQYAQRHSMKLASRPQLTRDFHQGAKPLPQPEPITAQKPDVSLAAPNEAAPADCLEPRTIEPPPTLSMTSASVPESNFKWQEMQEVVPAAKSQITSITGGADYPKLSQPKAKHLSSDIQPYTCIGQPCPAPQVLYRTRAEWEAHLNAHHPKQWKCQLCDNTTGITFPNSDQLRQHVAGKHLESFPEHLLHTVAFWPTTPLIGLDRCPLCCSTGPKDDPELIEHVLKHVHGFSLRSLPWADKPAEHPQLPSGQLYNLDCLASFEPDEVQSSALPSQMHLWFEELEIPESDQWENSVATLSKLAAHRQGTDLDQPLGYFANNEYFDVEEKDKSFGVKDQSNSKASTLRSGLTNEGVKHEEILYTYDDDGLLPIPDDDLTELYILLHRYSIEGCDGRFWTETLLRQILTKERVEAELKKHRVIEPDAQYFLGKILGSAKKKRSETYLRIFTLLVLTHRVSAIAKFIIENVCDEKLPLHAALDSSDQPTPSQEEPKEPLQVFQGWNQYQRHNFLHNQWKLIFPLLNTVGSGRCEVISLQSNMIRPWRDYSIGSSTESSMGMFGTVSLVEIHPTAHCFDRIPFLGNPTRNIFAIKTLPDNLLSRSKVKEELLQLGQAGAGASMNLVPMLETFWHNGQWSLILPYACYSLGHLLEHVDANLSPTHMKWGYRQLYGLMDAISTIHSRPQDNRPDFAAHGFISLDTILCYGGLDTLDQCVLVVSHFPPSAFNPGSDAQSSLNGLASSFQSYRPPEWEVKGHAMSKSSDVWSLGCVYLEFLTWLLGGWSLVLEFKEARCVCGNEQMDDFFYTHTEPRGIEQNSMVVKPQWLTRLRQHSKCSDAIHQILDMIGSGMLLLPAYLRSSVGSLRARFDLEQDESHYSVGKPKSLRSPTLSSPTWPVLMGRQGDLQLRCPIRVHADKCIENGKEVGLPACRKDQTFKDIVKLNEHLSRVHSHKYLCMRCKKKFPLVSKIDLEILKEKHNPCEEKPWPEKKKHWAKWTLMSREQYDRWRTSVNERRQAEDGQREKKAYWRWRQIYESLYPGTTDFPADFPAASLVGGVLEDVGQMVSNDTDQRTDARPRAFAGDASGSPRRLEDTIFNERFTPTLDFWSPYSADRGLGQEWRPETETSTGPESMAFSSTSGTTDNLRPMTPSFISYTDDLSAVWPFQLTEPHPYAGRKNVLQKIGERDDKAKLTNRDLALKPETLQVIDTGMRELEGVAKDVITMRFYNSPLNQFGLN</sequence>
<proteinExistence type="predicted"/>
<dbReference type="GO" id="GO:0005524">
    <property type="term" value="F:ATP binding"/>
    <property type="evidence" value="ECO:0007669"/>
    <property type="project" value="InterPro"/>
</dbReference>
<dbReference type="PANTHER" id="PTHR35391">
    <property type="entry name" value="C2H2-TYPE DOMAIN-CONTAINING PROTEIN-RELATED"/>
    <property type="match status" value="1"/>
</dbReference>
<dbReference type="SMART" id="SM00220">
    <property type="entry name" value="S_TKc"/>
    <property type="match status" value="1"/>
</dbReference>
<dbReference type="PANTHER" id="PTHR35391:SF5">
    <property type="entry name" value="DUF6590 DOMAIN-CONTAINING PROTEIN"/>
    <property type="match status" value="1"/>
</dbReference>
<dbReference type="Gene3D" id="1.10.510.10">
    <property type="entry name" value="Transferase(Phosphotransferase) domain 1"/>
    <property type="match status" value="1"/>
</dbReference>
<dbReference type="PROSITE" id="PS50011">
    <property type="entry name" value="PROTEIN_KINASE_DOM"/>
    <property type="match status" value="1"/>
</dbReference>
<dbReference type="InterPro" id="IPR011009">
    <property type="entry name" value="Kinase-like_dom_sf"/>
</dbReference>
<evidence type="ECO:0000313" key="3">
    <source>
        <dbReference type="EMBL" id="RSL99237.1"/>
    </source>
</evidence>
<feature type="compositionally biased region" description="Polar residues" evidence="1">
    <location>
        <begin position="1309"/>
        <end position="1328"/>
    </location>
</feature>
<evidence type="ECO:0000259" key="2">
    <source>
        <dbReference type="PROSITE" id="PS50011"/>
    </source>
</evidence>
<dbReference type="Proteomes" id="UP000287144">
    <property type="component" value="Unassembled WGS sequence"/>
</dbReference>
<feature type="region of interest" description="Disordered" evidence="1">
    <location>
        <begin position="1251"/>
        <end position="1272"/>
    </location>
</feature>
<feature type="region of interest" description="Disordered" evidence="1">
    <location>
        <begin position="1299"/>
        <end position="1328"/>
    </location>
</feature>
<evidence type="ECO:0000313" key="4">
    <source>
        <dbReference type="Proteomes" id="UP000287144"/>
    </source>
</evidence>
<keyword evidence="4" id="KW-1185">Reference proteome</keyword>
<feature type="domain" description="Protein kinase" evidence="2">
    <location>
        <begin position="735"/>
        <end position="1063"/>
    </location>
</feature>
<reference evidence="3 4" key="1">
    <citation type="submission" date="2017-06" db="EMBL/GenBank/DDBJ databases">
        <title>Comparative genomic analysis of Ambrosia Fusariam Clade fungi.</title>
        <authorList>
            <person name="Stajich J.E."/>
            <person name="Carrillo J."/>
            <person name="Kijimoto T."/>
            <person name="Eskalen A."/>
            <person name="O'Donnell K."/>
            <person name="Kasson M."/>
        </authorList>
    </citation>
    <scope>NUCLEOTIDE SEQUENCE [LARGE SCALE GENOMIC DNA]</scope>
    <source>
        <strain evidence="3 4">NRRL62579</strain>
    </source>
</reference>
<accession>A0A428TB30</accession>
<dbReference type="SUPFAM" id="SSF56112">
    <property type="entry name" value="Protein kinase-like (PK-like)"/>
    <property type="match status" value="1"/>
</dbReference>
<gene>
    <name evidence="3" type="ORF">CEP52_009866</name>
</gene>
<evidence type="ECO:0000256" key="1">
    <source>
        <dbReference type="SAM" id="MobiDB-lite"/>
    </source>
</evidence>
<dbReference type="STRING" id="1325735.A0A428TB30"/>
<dbReference type="EMBL" id="NKCK01000107">
    <property type="protein sequence ID" value="RSL99237.1"/>
    <property type="molecule type" value="Genomic_DNA"/>
</dbReference>
<protein>
    <recommendedName>
        <fullName evidence="2">Protein kinase domain-containing protein</fullName>
    </recommendedName>
</protein>
<dbReference type="GO" id="GO:0004672">
    <property type="term" value="F:protein kinase activity"/>
    <property type="evidence" value="ECO:0007669"/>
    <property type="project" value="InterPro"/>
</dbReference>
<name>A0A428TB30_9HYPO</name>
<dbReference type="InterPro" id="IPR000719">
    <property type="entry name" value="Prot_kinase_dom"/>
</dbReference>